<dbReference type="Proteomes" id="UP000007878">
    <property type="component" value="Chromosome"/>
</dbReference>
<evidence type="ECO:0000313" key="2">
    <source>
        <dbReference type="Proteomes" id="UP000007878"/>
    </source>
</evidence>
<organism evidence="1 2">
    <name type="scientific">Rickettsia canadensis str. CA410</name>
    <dbReference type="NCBI Taxonomy" id="1105107"/>
    <lineage>
        <taxon>Bacteria</taxon>
        <taxon>Pseudomonadati</taxon>
        <taxon>Pseudomonadota</taxon>
        <taxon>Alphaproteobacteria</taxon>
        <taxon>Rickettsiales</taxon>
        <taxon>Rickettsiaceae</taxon>
        <taxon>Rickettsieae</taxon>
        <taxon>Rickettsia</taxon>
        <taxon>belli group</taxon>
    </lineage>
</organism>
<gene>
    <name evidence="1" type="ORF">RCA_02390</name>
</gene>
<sequence length="54" mass="6233">MIQYRCKAKLQNATDKLSQVEYINNNLIQNIVYNLKIPFNTICALVAVLHKLRG</sequence>
<reference evidence="2" key="1">
    <citation type="submission" date="2012-02" db="EMBL/GenBank/DDBJ databases">
        <title>Complete genome sequence of Rickettsia parkeri strain Portsmouth.</title>
        <authorList>
            <person name="Johnson S.L."/>
            <person name="Munk A.C."/>
            <person name="Han S."/>
            <person name="Bruce D.C."/>
            <person name="Dasch G.A."/>
        </authorList>
    </citation>
    <scope>NUCLEOTIDE SEQUENCE [LARGE SCALE GENOMIC DNA]</scope>
    <source>
        <strain evidence="2">CA410</strain>
    </source>
</reference>
<accession>A0ABM5MSS2</accession>
<protein>
    <submittedName>
        <fullName evidence="1">Uncharacterized protein</fullName>
    </submittedName>
</protein>
<dbReference type="EMBL" id="CP003304">
    <property type="protein sequence ID" value="AFB21051.1"/>
    <property type="molecule type" value="Genomic_DNA"/>
</dbReference>
<evidence type="ECO:0000313" key="1">
    <source>
        <dbReference type="EMBL" id="AFB21051.1"/>
    </source>
</evidence>
<keyword evidence="2" id="KW-1185">Reference proteome</keyword>
<name>A0ABM5MSS2_RICCA</name>
<proteinExistence type="predicted"/>